<dbReference type="Pfam" id="PF07715">
    <property type="entry name" value="Plug"/>
    <property type="match status" value="1"/>
</dbReference>
<evidence type="ECO:0000256" key="2">
    <source>
        <dbReference type="ARBA" id="ARBA00009810"/>
    </source>
</evidence>
<keyword evidence="8 9" id="KW-0998">Cell outer membrane</keyword>
<dbReference type="NCBIfam" id="TIGR01785">
    <property type="entry name" value="TonB-hemin"/>
    <property type="match status" value="1"/>
</dbReference>
<comment type="caution">
    <text evidence="15">The sequence shown here is derived from an EMBL/GenBank/DDBJ whole genome shotgun (WGS) entry which is preliminary data.</text>
</comment>
<keyword evidence="6 10" id="KW-0798">TonB box</keyword>
<keyword evidence="7 9" id="KW-0472">Membrane</keyword>
<reference evidence="15 16" key="1">
    <citation type="submission" date="2020-11" db="EMBL/GenBank/DDBJ databases">
        <title>genome sequence of strain KACC 18849.</title>
        <authorList>
            <person name="Gao J."/>
            <person name="Zhang X."/>
        </authorList>
    </citation>
    <scope>NUCLEOTIDE SEQUENCE [LARGE SCALE GENOMIC DNA]</scope>
    <source>
        <strain evidence="15 16">KACC 18849</strain>
    </source>
</reference>
<dbReference type="Gene3D" id="2.40.170.20">
    <property type="entry name" value="TonB-dependent receptor, beta-barrel domain"/>
    <property type="match status" value="1"/>
</dbReference>
<keyword evidence="3 9" id="KW-0813">Transport</keyword>
<keyword evidence="16" id="KW-1185">Reference proteome</keyword>
<accession>A0ABS0T2L5</accession>
<evidence type="ECO:0000256" key="4">
    <source>
        <dbReference type="ARBA" id="ARBA00022452"/>
    </source>
</evidence>
<dbReference type="PROSITE" id="PS52016">
    <property type="entry name" value="TONB_DEPENDENT_REC_3"/>
    <property type="match status" value="1"/>
</dbReference>
<dbReference type="PANTHER" id="PTHR30069">
    <property type="entry name" value="TONB-DEPENDENT OUTER MEMBRANE RECEPTOR"/>
    <property type="match status" value="1"/>
</dbReference>
<evidence type="ECO:0000259" key="13">
    <source>
        <dbReference type="Pfam" id="PF00593"/>
    </source>
</evidence>
<sequence>MRLSNRTRGLLLAGVANLALVSLAHAQAPAAADASDEVVTASKLSLGKVVVSAGQEKVAIDTPQAVTTLDQEAIDNTQASTIGDLLAGIPGVNTMGGVGALGQGFNIRGMGTGLADSDSRILMQIDGVTKFYEQYRMGSFFSDPELYKRVEVLRGPASSTLYGAGALAGVVNFTSKDAGDFLKGDDRFAVRLRGGLESNADARLASGILAVKPTANSELLGMYTVRRSDNYENGDGVVVPASEATSDSYLLKGRYFIGGEKGHNVWASYQNWKNDSTQIYDQSEALATTPVRRKTTDDTAVIGYNNDFAGNDLLDVSAQVSYANTKVNQTDTTFLSGVLESEFSYKTLQGRAQNISEFSLGGDNVAFLTIGAQAYKQERRNPRRTATGTNHGAATHPEGDMEKYGLFAQGEVILGKLTLIPGVRVDWTKLQPGEGVTTTTVVKDNGVSPKIAALYSLTEWASVFGSVAHTVRMPVLDEIYSRTATASTNYSLNLKPEESDNIEVGGTLQFRNLFGQGDQFRFKTTAFRNDVKNLITRGTSTSSYFVNVGEARYSGVEVEAEYGAKRFFARGSVSVIDGENRQTGAYLNTIPADTLNLTLGYIFPAQNLTAGWRGEFADDQTHVTSSTLATPGYAVHNLFLTWKPQDGLLQGLEVQAGVDNLFDKTFQRHLLSLDAEGRTFKLTLGKTF</sequence>
<dbReference type="PANTHER" id="PTHR30069:SF41">
    <property type="entry name" value="HEME_HEMOPEXIN UTILIZATION PROTEIN C"/>
    <property type="match status" value="1"/>
</dbReference>
<feature type="region of interest" description="Disordered" evidence="11">
    <location>
        <begin position="378"/>
        <end position="398"/>
    </location>
</feature>
<organism evidence="15 16">
    <name type="scientific">Caulobacter hibisci</name>
    <dbReference type="NCBI Taxonomy" id="2035993"/>
    <lineage>
        <taxon>Bacteria</taxon>
        <taxon>Pseudomonadati</taxon>
        <taxon>Pseudomonadota</taxon>
        <taxon>Alphaproteobacteria</taxon>
        <taxon>Caulobacterales</taxon>
        <taxon>Caulobacteraceae</taxon>
        <taxon>Caulobacter</taxon>
    </lineage>
</organism>
<dbReference type="InterPro" id="IPR000531">
    <property type="entry name" value="Beta-barrel_TonB"/>
</dbReference>
<comment type="similarity">
    <text evidence="2 9 10">Belongs to the TonB-dependent receptor family.</text>
</comment>
<dbReference type="InterPro" id="IPR012910">
    <property type="entry name" value="Plug_dom"/>
</dbReference>
<gene>
    <name evidence="15" type="ORF">I4Q42_15635</name>
</gene>
<evidence type="ECO:0000256" key="9">
    <source>
        <dbReference type="PROSITE-ProRule" id="PRU01360"/>
    </source>
</evidence>
<evidence type="ECO:0000256" key="11">
    <source>
        <dbReference type="SAM" id="MobiDB-lite"/>
    </source>
</evidence>
<keyword evidence="12" id="KW-0732">Signal</keyword>
<evidence type="ECO:0000256" key="5">
    <source>
        <dbReference type="ARBA" id="ARBA00022692"/>
    </source>
</evidence>
<dbReference type="Pfam" id="PF00593">
    <property type="entry name" value="TonB_dep_Rec_b-barrel"/>
    <property type="match status" value="1"/>
</dbReference>
<keyword evidence="5 9" id="KW-0812">Transmembrane</keyword>
<evidence type="ECO:0000256" key="10">
    <source>
        <dbReference type="RuleBase" id="RU003357"/>
    </source>
</evidence>
<evidence type="ECO:0000256" key="8">
    <source>
        <dbReference type="ARBA" id="ARBA00023237"/>
    </source>
</evidence>
<protein>
    <submittedName>
        <fullName evidence="15">TonB-dependent receptor</fullName>
    </submittedName>
</protein>
<dbReference type="InterPro" id="IPR011276">
    <property type="entry name" value="TonB_haem/Hb_rcpt"/>
</dbReference>
<dbReference type="InterPro" id="IPR037066">
    <property type="entry name" value="Plug_dom_sf"/>
</dbReference>
<dbReference type="InterPro" id="IPR036942">
    <property type="entry name" value="Beta-barrel_TonB_sf"/>
</dbReference>
<feature type="domain" description="TonB-dependent receptor plug" evidence="14">
    <location>
        <begin position="60"/>
        <end position="170"/>
    </location>
</feature>
<dbReference type="EMBL" id="JADWOX010000011">
    <property type="protein sequence ID" value="MBI1685102.1"/>
    <property type="molecule type" value="Genomic_DNA"/>
</dbReference>
<keyword evidence="4 9" id="KW-1134">Transmembrane beta strand</keyword>
<feature type="chain" id="PRO_5045087795" evidence="12">
    <location>
        <begin position="27"/>
        <end position="688"/>
    </location>
</feature>
<comment type="subcellular location">
    <subcellularLocation>
        <location evidence="1 9">Cell outer membrane</location>
        <topology evidence="1 9">Multi-pass membrane protein</topology>
    </subcellularLocation>
</comment>
<feature type="domain" description="TonB-dependent receptor-like beta-barrel" evidence="13">
    <location>
        <begin position="246"/>
        <end position="661"/>
    </location>
</feature>
<dbReference type="Proteomes" id="UP000639859">
    <property type="component" value="Unassembled WGS sequence"/>
</dbReference>
<feature type="compositionally biased region" description="Low complexity" evidence="11">
    <location>
        <begin position="385"/>
        <end position="396"/>
    </location>
</feature>
<proteinExistence type="inferred from homology"/>
<dbReference type="RefSeq" id="WP_198577017.1">
    <property type="nucleotide sequence ID" value="NZ_JADWOX010000011.1"/>
</dbReference>
<evidence type="ECO:0000256" key="6">
    <source>
        <dbReference type="ARBA" id="ARBA00023077"/>
    </source>
</evidence>
<feature type="signal peptide" evidence="12">
    <location>
        <begin position="1"/>
        <end position="26"/>
    </location>
</feature>
<dbReference type="SUPFAM" id="SSF56935">
    <property type="entry name" value="Porins"/>
    <property type="match status" value="1"/>
</dbReference>
<dbReference type="InterPro" id="IPR039426">
    <property type="entry name" value="TonB-dep_rcpt-like"/>
</dbReference>
<dbReference type="CDD" id="cd01347">
    <property type="entry name" value="ligand_gated_channel"/>
    <property type="match status" value="1"/>
</dbReference>
<evidence type="ECO:0000313" key="15">
    <source>
        <dbReference type="EMBL" id="MBI1685102.1"/>
    </source>
</evidence>
<evidence type="ECO:0000256" key="3">
    <source>
        <dbReference type="ARBA" id="ARBA00022448"/>
    </source>
</evidence>
<evidence type="ECO:0000313" key="16">
    <source>
        <dbReference type="Proteomes" id="UP000639859"/>
    </source>
</evidence>
<evidence type="ECO:0000256" key="12">
    <source>
        <dbReference type="SAM" id="SignalP"/>
    </source>
</evidence>
<evidence type="ECO:0000256" key="7">
    <source>
        <dbReference type="ARBA" id="ARBA00023136"/>
    </source>
</evidence>
<name>A0ABS0T2L5_9CAUL</name>
<evidence type="ECO:0000256" key="1">
    <source>
        <dbReference type="ARBA" id="ARBA00004571"/>
    </source>
</evidence>
<evidence type="ECO:0000259" key="14">
    <source>
        <dbReference type="Pfam" id="PF07715"/>
    </source>
</evidence>
<keyword evidence="15" id="KW-0675">Receptor</keyword>
<dbReference type="Gene3D" id="2.170.130.10">
    <property type="entry name" value="TonB-dependent receptor, plug domain"/>
    <property type="match status" value="1"/>
</dbReference>